<name>A0AAD5GN59_AMBAR</name>
<feature type="region of interest" description="Disordered" evidence="1">
    <location>
        <begin position="93"/>
        <end position="146"/>
    </location>
</feature>
<dbReference type="GO" id="GO:0006415">
    <property type="term" value="P:translational termination"/>
    <property type="evidence" value="ECO:0007669"/>
    <property type="project" value="InterPro"/>
</dbReference>
<protein>
    <recommendedName>
        <fullName evidence="2">Peptide chain release factor domain-containing protein</fullName>
    </recommendedName>
</protein>
<evidence type="ECO:0000313" key="3">
    <source>
        <dbReference type="EMBL" id="KAI7749127.1"/>
    </source>
</evidence>
<dbReference type="InterPro" id="IPR045853">
    <property type="entry name" value="Pep_chain_release_fac_I_sf"/>
</dbReference>
<evidence type="ECO:0000313" key="4">
    <source>
        <dbReference type="Proteomes" id="UP001206925"/>
    </source>
</evidence>
<feature type="compositionally biased region" description="Acidic residues" evidence="1">
    <location>
        <begin position="93"/>
        <end position="105"/>
    </location>
</feature>
<reference evidence="3" key="1">
    <citation type="submission" date="2022-06" db="EMBL/GenBank/DDBJ databases">
        <title>Uncovering the hologenomic basis of an extraordinary plant invasion.</title>
        <authorList>
            <person name="Bieker V.C."/>
            <person name="Martin M.D."/>
            <person name="Gilbert T."/>
            <person name="Hodgins K."/>
            <person name="Battlay P."/>
            <person name="Petersen B."/>
            <person name="Wilson J."/>
        </authorList>
    </citation>
    <scope>NUCLEOTIDE SEQUENCE</scope>
    <source>
        <strain evidence="3">AA19_3_7</strain>
        <tissue evidence="3">Leaf</tissue>
    </source>
</reference>
<feature type="compositionally biased region" description="Basic and acidic residues" evidence="1">
    <location>
        <begin position="106"/>
        <end position="129"/>
    </location>
</feature>
<dbReference type="SMART" id="SM00937">
    <property type="entry name" value="PCRF"/>
    <property type="match status" value="1"/>
</dbReference>
<organism evidence="3 4">
    <name type="scientific">Ambrosia artemisiifolia</name>
    <name type="common">Common ragweed</name>
    <dbReference type="NCBI Taxonomy" id="4212"/>
    <lineage>
        <taxon>Eukaryota</taxon>
        <taxon>Viridiplantae</taxon>
        <taxon>Streptophyta</taxon>
        <taxon>Embryophyta</taxon>
        <taxon>Tracheophyta</taxon>
        <taxon>Spermatophyta</taxon>
        <taxon>Magnoliopsida</taxon>
        <taxon>eudicotyledons</taxon>
        <taxon>Gunneridae</taxon>
        <taxon>Pentapetalae</taxon>
        <taxon>asterids</taxon>
        <taxon>campanulids</taxon>
        <taxon>Asterales</taxon>
        <taxon>Asteraceae</taxon>
        <taxon>Asteroideae</taxon>
        <taxon>Heliantheae alliance</taxon>
        <taxon>Heliantheae</taxon>
        <taxon>Ambrosia</taxon>
    </lineage>
</organism>
<sequence length="146" mass="16218">MRQSVKEKELEALLAGEHDSCSCYIEVQAGAGGTESMDWAGMVMQMYKMWAQRQGYVVTVVDEMRGEIAGVKRATLKVDGEYAYGYAKAEVVDLEEDDQDDEDEIPGNHREGPSKGDQILKLDEQEQLNKKGAMRAPGSSTRYMGT</sequence>
<dbReference type="Pfam" id="PF03462">
    <property type="entry name" value="PCRF"/>
    <property type="match status" value="1"/>
</dbReference>
<gene>
    <name evidence="3" type="ORF">M8C21_029142</name>
</gene>
<feature type="domain" description="Peptide chain release factor" evidence="2">
    <location>
        <begin position="1"/>
        <end position="90"/>
    </location>
</feature>
<evidence type="ECO:0000256" key="1">
    <source>
        <dbReference type="SAM" id="MobiDB-lite"/>
    </source>
</evidence>
<dbReference type="AlphaFoldDB" id="A0AAD5GN59"/>
<dbReference type="Proteomes" id="UP001206925">
    <property type="component" value="Unassembled WGS sequence"/>
</dbReference>
<keyword evidence="4" id="KW-1185">Reference proteome</keyword>
<comment type="caution">
    <text evidence="3">The sequence shown here is derived from an EMBL/GenBank/DDBJ whole genome shotgun (WGS) entry which is preliminary data.</text>
</comment>
<proteinExistence type="predicted"/>
<evidence type="ECO:0000259" key="2">
    <source>
        <dbReference type="SMART" id="SM00937"/>
    </source>
</evidence>
<dbReference type="EMBL" id="JAMZMK010006402">
    <property type="protein sequence ID" value="KAI7749127.1"/>
    <property type="molecule type" value="Genomic_DNA"/>
</dbReference>
<accession>A0AAD5GN59</accession>
<dbReference type="Gene3D" id="3.30.70.1660">
    <property type="match status" value="1"/>
</dbReference>
<dbReference type="SUPFAM" id="SSF75620">
    <property type="entry name" value="Release factor"/>
    <property type="match status" value="1"/>
</dbReference>
<dbReference type="PANTHER" id="PTHR43116">
    <property type="entry name" value="PEPTIDE CHAIN RELEASE FACTOR 2"/>
    <property type="match status" value="1"/>
</dbReference>
<dbReference type="PANTHER" id="PTHR43116:SF3">
    <property type="entry name" value="CLASS I PEPTIDE CHAIN RELEASE FACTOR"/>
    <property type="match status" value="1"/>
</dbReference>
<dbReference type="InterPro" id="IPR005139">
    <property type="entry name" value="PCRF"/>
</dbReference>